<dbReference type="Proteomes" id="UP000238034">
    <property type="component" value="Unassembled WGS sequence"/>
</dbReference>
<keyword evidence="3" id="KW-1185">Reference proteome</keyword>
<comment type="caution">
    <text evidence="2">The sequence shown here is derived from an EMBL/GenBank/DDBJ whole genome shotgun (WGS) entry which is preliminary data.</text>
</comment>
<dbReference type="SUPFAM" id="SSF49299">
    <property type="entry name" value="PKD domain"/>
    <property type="match status" value="1"/>
</dbReference>
<evidence type="ECO:0000313" key="3">
    <source>
        <dbReference type="Proteomes" id="UP000238034"/>
    </source>
</evidence>
<dbReference type="AlphaFoldDB" id="A0A2T0UB94"/>
<dbReference type="CDD" id="cd00146">
    <property type="entry name" value="PKD"/>
    <property type="match status" value="1"/>
</dbReference>
<dbReference type="InterPro" id="IPR022409">
    <property type="entry name" value="PKD/Chitinase_dom"/>
</dbReference>
<reference evidence="2 3" key="1">
    <citation type="submission" date="2018-03" db="EMBL/GenBank/DDBJ databases">
        <title>Genomic Encyclopedia of Type Strains, Phase III (KMG-III): the genomes of soil and plant-associated and newly described type strains.</title>
        <authorList>
            <person name="Whitman W."/>
        </authorList>
    </citation>
    <scope>NUCLEOTIDE SEQUENCE [LARGE SCALE GENOMIC DNA]</scope>
    <source>
        <strain evidence="2 3">CGMCC 1.9313</strain>
    </source>
</reference>
<dbReference type="InterPro" id="IPR013783">
    <property type="entry name" value="Ig-like_fold"/>
</dbReference>
<dbReference type="Gene3D" id="2.60.120.260">
    <property type="entry name" value="Galactose-binding domain-like"/>
    <property type="match status" value="1"/>
</dbReference>
<evidence type="ECO:0000313" key="2">
    <source>
        <dbReference type="EMBL" id="PRY55162.1"/>
    </source>
</evidence>
<dbReference type="PROSITE" id="PS50093">
    <property type="entry name" value="PKD"/>
    <property type="match status" value="1"/>
</dbReference>
<proteinExistence type="predicted"/>
<dbReference type="EMBL" id="PVTH01000001">
    <property type="protein sequence ID" value="PRY55162.1"/>
    <property type="molecule type" value="Genomic_DNA"/>
</dbReference>
<organism evidence="2 3">
    <name type="scientific">Arcticibacter pallidicorallinus</name>
    <dbReference type="NCBI Taxonomy" id="1259464"/>
    <lineage>
        <taxon>Bacteria</taxon>
        <taxon>Pseudomonadati</taxon>
        <taxon>Bacteroidota</taxon>
        <taxon>Sphingobacteriia</taxon>
        <taxon>Sphingobacteriales</taxon>
        <taxon>Sphingobacteriaceae</taxon>
        <taxon>Arcticibacter</taxon>
    </lineage>
</organism>
<dbReference type="OrthoDB" id="5381604at2"/>
<dbReference type="SMART" id="SM00089">
    <property type="entry name" value="PKD"/>
    <property type="match status" value="1"/>
</dbReference>
<dbReference type="InterPro" id="IPR035986">
    <property type="entry name" value="PKD_dom_sf"/>
</dbReference>
<sequence>MKAHINNLVLLLYIATGLIGCQVEDPELGPAPSEEQVKFSASPSSDNANIITFKNESGPVNRAIWDLGNGQTGAGDQLTGSFPLSGDYVVKLTIYTSGGSASSTKTINIAQTKPEMLDRADYNFLTGGGSNVPGKTWVIDKEASGHLGVGPAEKSVPEWYTAAPNEKKDLGFYDDEMTFTLSNNLAYTYVNNGETFANGANAAGINGGGPGDDRAVSYTPPTGMKWSITEEGGKQFLSISGGGFIAYYTGMSKYEILALNDTELYLKAADKATPANAWYLKLVPKGFTRPVVEKPLKTANLLDKFDGTGTIPWRADAIIYKPNFDNPFPQGLHTDAKVAYYQRLQGEANQYGNLQTTLDYRIDLSTRNKFKMKVFFPGGNEYPAVKQQVAVKLQNSLAGGNAWQTQTEVIKQVPQLNQWVELEFDFSAISSTTIYDQIVIQPGGEGHQTPGIFYLGLFELQ</sequence>
<accession>A0A2T0UB94</accession>
<name>A0A2T0UB94_9SPHI</name>
<gene>
    <name evidence="2" type="ORF">B0I27_101130</name>
</gene>
<dbReference type="RefSeq" id="WP_106290372.1">
    <property type="nucleotide sequence ID" value="NZ_PVTH01000001.1"/>
</dbReference>
<dbReference type="InterPro" id="IPR000601">
    <property type="entry name" value="PKD_dom"/>
</dbReference>
<evidence type="ECO:0000259" key="1">
    <source>
        <dbReference type="PROSITE" id="PS50093"/>
    </source>
</evidence>
<dbReference type="Gene3D" id="2.60.40.10">
    <property type="entry name" value="Immunoglobulins"/>
    <property type="match status" value="1"/>
</dbReference>
<feature type="domain" description="PKD" evidence="1">
    <location>
        <begin position="65"/>
        <end position="109"/>
    </location>
</feature>
<dbReference type="PROSITE" id="PS51257">
    <property type="entry name" value="PROKAR_LIPOPROTEIN"/>
    <property type="match status" value="1"/>
</dbReference>
<protein>
    <recommendedName>
        <fullName evidence="1">PKD domain-containing protein</fullName>
    </recommendedName>
</protein>